<dbReference type="Gene3D" id="3.10.20.30">
    <property type="match status" value="1"/>
</dbReference>
<name>A0ABR7KZT2_9PSEU</name>
<dbReference type="InterPro" id="IPR016155">
    <property type="entry name" value="Mopterin_synth/thiamin_S_b"/>
</dbReference>
<dbReference type="InterPro" id="IPR012675">
    <property type="entry name" value="Beta-grasp_dom_sf"/>
</dbReference>
<dbReference type="InterPro" id="IPR052045">
    <property type="entry name" value="Sulfur_Carrier/Prot_Modifier"/>
</dbReference>
<dbReference type="InterPro" id="IPR003749">
    <property type="entry name" value="ThiS/MoaD-like"/>
</dbReference>
<dbReference type="PANTHER" id="PTHR38031">
    <property type="entry name" value="SULFUR CARRIER PROTEIN SLR0821-RELATED"/>
    <property type="match status" value="1"/>
</dbReference>
<evidence type="ECO:0000313" key="1">
    <source>
        <dbReference type="EMBL" id="MBC6445940.1"/>
    </source>
</evidence>
<proteinExistence type="predicted"/>
<dbReference type="NCBIfam" id="NF041918">
    <property type="entry name" value="SAMP1"/>
    <property type="match status" value="1"/>
</dbReference>
<dbReference type="SUPFAM" id="SSF54285">
    <property type="entry name" value="MoaD/ThiS"/>
    <property type="match status" value="1"/>
</dbReference>
<dbReference type="PANTHER" id="PTHR38031:SF1">
    <property type="entry name" value="SULFUR CARRIER PROTEIN CYSO"/>
    <property type="match status" value="1"/>
</dbReference>
<evidence type="ECO:0000313" key="2">
    <source>
        <dbReference type="Proteomes" id="UP000734823"/>
    </source>
</evidence>
<dbReference type="InterPro" id="IPR054834">
    <property type="entry name" value="SAMP1_3"/>
</dbReference>
<accession>A0ABR7KZT2</accession>
<gene>
    <name evidence="1" type="ORF">GPZ80_01985</name>
</gene>
<protein>
    <submittedName>
        <fullName evidence="1">MoaD/ThiS family protein</fullName>
    </submittedName>
</protein>
<reference evidence="1 2" key="1">
    <citation type="submission" date="2020-06" db="EMBL/GenBank/DDBJ databases">
        <title>Actinokineospora xiongansis sp. nov., isolated from soil of Baiyangdian.</title>
        <authorList>
            <person name="Zhang X."/>
        </authorList>
    </citation>
    <scope>NUCLEOTIDE SEQUENCE [LARGE SCALE GENOMIC DNA]</scope>
    <source>
        <strain evidence="1 2">HBU206404</strain>
    </source>
</reference>
<organism evidence="1 2">
    <name type="scientific">Actinokineospora xionganensis</name>
    <dbReference type="NCBI Taxonomy" id="2684470"/>
    <lineage>
        <taxon>Bacteria</taxon>
        <taxon>Bacillati</taxon>
        <taxon>Actinomycetota</taxon>
        <taxon>Actinomycetes</taxon>
        <taxon>Pseudonocardiales</taxon>
        <taxon>Pseudonocardiaceae</taxon>
        <taxon>Actinokineospora</taxon>
    </lineage>
</organism>
<dbReference type="EMBL" id="JABVED010000001">
    <property type="protein sequence ID" value="MBC6445940.1"/>
    <property type="molecule type" value="Genomic_DNA"/>
</dbReference>
<sequence>MTRVLIPTIMRAHTDGSSSVEASGSTVAEVIRGLVEKYPGLQPKVYDAEGKLQRHLLVVLNGDDVRSLDGTETPVADRDELQLLPAMAGG</sequence>
<dbReference type="Pfam" id="PF02597">
    <property type="entry name" value="ThiS"/>
    <property type="match status" value="1"/>
</dbReference>
<dbReference type="Proteomes" id="UP000734823">
    <property type="component" value="Unassembled WGS sequence"/>
</dbReference>
<comment type="caution">
    <text evidence="1">The sequence shown here is derived from an EMBL/GenBank/DDBJ whole genome shotgun (WGS) entry which is preliminary data.</text>
</comment>
<dbReference type="RefSeq" id="WP_187217995.1">
    <property type="nucleotide sequence ID" value="NZ_JABVED010000001.1"/>
</dbReference>
<keyword evidence="2" id="KW-1185">Reference proteome</keyword>